<sequence>LSPVKAAYLYGYLFIYAEIDPVLPYAFKLGLSSHEAAELMRVIQPLTQTQAQPPARPGMGIPQQAPRRGQPQQAPAKKVPVETVAVAAQKGMCFTPTVPIATGTLVSVSSLKVTMCIQQVGI</sequence>
<reference evidence="2 3" key="1">
    <citation type="journal article" date="2018" name="PLoS ONE">
        <title>The draft genome of Kipferlia bialata reveals reductive genome evolution in fornicate parasites.</title>
        <authorList>
            <person name="Tanifuji G."/>
            <person name="Takabayashi S."/>
            <person name="Kume K."/>
            <person name="Takagi M."/>
            <person name="Nakayama T."/>
            <person name="Kamikawa R."/>
            <person name="Inagaki Y."/>
            <person name="Hashimoto T."/>
        </authorList>
    </citation>
    <scope>NUCLEOTIDE SEQUENCE [LARGE SCALE GENOMIC DNA]</scope>
    <source>
        <strain evidence="2">NY0173</strain>
    </source>
</reference>
<feature type="compositionally biased region" description="Low complexity" evidence="1">
    <location>
        <begin position="62"/>
        <end position="76"/>
    </location>
</feature>
<dbReference type="Proteomes" id="UP000265618">
    <property type="component" value="Unassembled WGS sequence"/>
</dbReference>
<feature type="region of interest" description="Disordered" evidence="1">
    <location>
        <begin position="48"/>
        <end position="78"/>
    </location>
</feature>
<evidence type="ECO:0000256" key="1">
    <source>
        <dbReference type="SAM" id="MobiDB-lite"/>
    </source>
</evidence>
<name>A0A9K3GPR5_9EUKA</name>
<keyword evidence="3" id="KW-1185">Reference proteome</keyword>
<feature type="non-terminal residue" evidence="2">
    <location>
        <position position="1"/>
    </location>
</feature>
<dbReference type="AlphaFoldDB" id="A0A9K3GPR5"/>
<protein>
    <submittedName>
        <fullName evidence="2">Uncharacterized protein</fullName>
    </submittedName>
</protein>
<evidence type="ECO:0000313" key="2">
    <source>
        <dbReference type="EMBL" id="GIQ90822.1"/>
    </source>
</evidence>
<evidence type="ECO:0000313" key="3">
    <source>
        <dbReference type="Proteomes" id="UP000265618"/>
    </source>
</evidence>
<gene>
    <name evidence="2" type="ORF">KIPB_013765</name>
</gene>
<proteinExistence type="predicted"/>
<organism evidence="2 3">
    <name type="scientific">Kipferlia bialata</name>
    <dbReference type="NCBI Taxonomy" id="797122"/>
    <lineage>
        <taxon>Eukaryota</taxon>
        <taxon>Metamonada</taxon>
        <taxon>Carpediemonas-like organisms</taxon>
        <taxon>Kipferlia</taxon>
    </lineage>
</organism>
<comment type="caution">
    <text evidence="2">The sequence shown here is derived from an EMBL/GenBank/DDBJ whole genome shotgun (WGS) entry which is preliminary data.</text>
</comment>
<accession>A0A9K3GPR5</accession>
<dbReference type="EMBL" id="BDIP01006715">
    <property type="protein sequence ID" value="GIQ90822.1"/>
    <property type="molecule type" value="Genomic_DNA"/>
</dbReference>